<comment type="subcellular location">
    <subcellularLocation>
        <location evidence="1">Membrane</location>
        <topology evidence="1">Multi-pass membrane protein</topology>
    </subcellularLocation>
</comment>
<dbReference type="KEGG" id="acel:acsn021_32270"/>
<dbReference type="Pfam" id="PF03600">
    <property type="entry name" value="CitMHS"/>
    <property type="match status" value="1"/>
</dbReference>
<feature type="domain" description="Citrate transporter-like" evidence="6">
    <location>
        <begin position="16"/>
        <end position="314"/>
    </location>
</feature>
<keyword evidence="2" id="KW-0813">Transport</keyword>
<dbReference type="EMBL" id="AP023367">
    <property type="protein sequence ID" value="BCJ95658.1"/>
    <property type="molecule type" value="Genomic_DNA"/>
</dbReference>
<gene>
    <name evidence="7" type="ORF">acsn021_32270</name>
</gene>
<keyword evidence="3" id="KW-0812">Transmembrane</keyword>
<dbReference type="PANTHER" id="PTHR43568:SF1">
    <property type="entry name" value="P PROTEIN"/>
    <property type="match status" value="1"/>
</dbReference>
<dbReference type="GO" id="GO:0055085">
    <property type="term" value="P:transmembrane transport"/>
    <property type="evidence" value="ECO:0007669"/>
    <property type="project" value="InterPro"/>
</dbReference>
<dbReference type="AlphaFoldDB" id="A0A6S6R9P1"/>
<accession>A0A6S6R9P1</accession>
<evidence type="ECO:0000313" key="7">
    <source>
        <dbReference type="EMBL" id="BCJ95658.1"/>
    </source>
</evidence>
<keyword evidence="8" id="KW-1185">Reference proteome</keyword>
<organism evidence="7 8">
    <name type="scientific">Anaerocolumna cellulosilytica</name>
    <dbReference type="NCBI Taxonomy" id="433286"/>
    <lineage>
        <taxon>Bacteria</taxon>
        <taxon>Bacillati</taxon>
        <taxon>Bacillota</taxon>
        <taxon>Clostridia</taxon>
        <taxon>Lachnospirales</taxon>
        <taxon>Lachnospiraceae</taxon>
        <taxon>Anaerocolumna</taxon>
    </lineage>
</organism>
<evidence type="ECO:0000256" key="5">
    <source>
        <dbReference type="ARBA" id="ARBA00023136"/>
    </source>
</evidence>
<evidence type="ECO:0000313" key="8">
    <source>
        <dbReference type="Proteomes" id="UP000515561"/>
    </source>
</evidence>
<reference evidence="7 8" key="1">
    <citation type="journal article" date="2016" name="Int. J. Syst. Evol. Microbiol.">
        <title>Descriptions of Anaerotaenia torta gen. nov., sp. nov. and Anaerocolumna cellulosilytica gen. nov., sp. nov. isolated from a methanogenic reactor of cattle waste.</title>
        <authorList>
            <person name="Uek A."/>
            <person name="Ohtaki Y."/>
            <person name="Kaku N."/>
            <person name="Ueki K."/>
        </authorList>
    </citation>
    <scope>NUCLEOTIDE SEQUENCE [LARGE SCALE GENOMIC DNA]</scope>
    <source>
        <strain evidence="7 8">SN021</strain>
    </source>
</reference>
<sequence length="379" mass="42125">MNKIMLKKFIEKLKTEGVLLTAGSFAAATMLIVPPSGAYLEYIDFRVLALLFCLMAVVAGFQQQGVFLYLAEKVLQSVKTTRGICMMLIMLCFISAMWITNDVALITFVPFTVLLLSMTGLNQYLTYVIVMQTIAANLGSMLTPVGNPQNLYLYSNYEMSILEFLIITLPYTVVSLLVLWGINLWIKKKPIDTVVKLQVPSGQVSKRPFVLVAYVILFLLCLMTVLHVLDYKILLLLVITAFLLVDRKVFKNVDYSLLVTFICFFVFVGNIGSIDSIRIYLSSVIEGKELLLSVLLSQIISNVPAAVLLSKFTANYQALVIGTNLGGLGTLVASLASLISFKIYIKTDNSSRRKYIVFFTLANAGFLLLLLGINSMLFL</sequence>
<dbReference type="InterPro" id="IPR051475">
    <property type="entry name" value="Diverse_Ion_Transporter"/>
</dbReference>
<protein>
    <submittedName>
        <fullName evidence="7">Anion transporter</fullName>
    </submittedName>
</protein>
<evidence type="ECO:0000256" key="4">
    <source>
        <dbReference type="ARBA" id="ARBA00022989"/>
    </source>
</evidence>
<dbReference type="InterPro" id="IPR004680">
    <property type="entry name" value="Cit_transptr-like_dom"/>
</dbReference>
<proteinExistence type="predicted"/>
<keyword evidence="5" id="KW-0472">Membrane</keyword>
<dbReference type="PANTHER" id="PTHR43568">
    <property type="entry name" value="P PROTEIN"/>
    <property type="match status" value="1"/>
</dbReference>
<evidence type="ECO:0000256" key="2">
    <source>
        <dbReference type="ARBA" id="ARBA00022448"/>
    </source>
</evidence>
<dbReference type="GO" id="GO:0016020">
    <property type="term" value="C:membrane"/>
    <property type="evidence" value="ECO:0007669"/>
    <property type="project" value="UniProtKB-SubCell"/>
</dbReference>
<evidence type="ECO:0000256" key="3">
    <source>
        <dbReference type="ARBA" id="ARBA00022692"/>
    </source>
</evidence>
<keyword evidence="4" id="KW-1133">Transmembrane helix</keyword>
<dbReference type="RefSeq" id="WP_184093442.1">
    <property type="nucleotide sequence ID" value="NZ_AP023367.1"/>
</dbReference>
<name>A0A6S6R9P1_9FIRM</name>
<evidence type="ECO:0000256" key="1">
    <source>
        <dbReference type="ARBA" id="ARBA00004141"/>
    </source>
</evidence>
<evidence type="ECO:0000259" key="6">
    <source>
        <dbReference type="Pfam" id="PF03600"/>
    </source>
</evidence>
<dbReference type="Proteomes" id="UP000515561">
    <property type="component" value="Chromosome"/>
</dbReference>